<dbReference type="Gene3D" id="3.40.50.261">
    <property type="entry name" value="Succinyl-CoA synthetase domains"/>
    <property type="match status" value="2"/>
</dbReference>
<evidence type="ECO:0000256" key="4">
    <source>
        <dbReference type="ARBA" id="ARBA00022741"/>
    </source>
</evidence>
<dbReference type="PANTHER" id="PTHR43334:SF1">
    <property type="entry name" value="3-HYDROXYPROPIONATE--COA LIGASE [ADP-FORMING]"/>
    <property type="match status" value="1"/>
</dbReference>
<dbReference type="EC" id="6.2.1.13" evidence="2"/>
<organism evidence="8 9">
    <name type="scientific">Methanocorpusculum labreanum (strain ATCC 43576 / DSM 4855 / Z)</name>
    <dbReference type="NCBI Taxonomy" id="410358"/>
    <lineage>
        <taxon>Archaea</taxon>
        <taxon>Methanobacteriati</taxon>
        <taxon>Methanobacteriota</taxon>
        <taxon>Stenosarchaea group</taxon>
        <taxon>Methanomicrobia</taxon>
        <taxon>Methanomicrobiales</taxon>
        <taxon>Methanocorpusculaceae</taxon>
        <taxon>Methanocorpusculum</taxon>
    </lineage>
</organism>
<dbReference type="KEGG" id="mla:Mlab_0863"/>
<keyword evidence="9" id="KW-1185">Reference proteome</keyword>
<dbReference type="eggNOG" id="arCOG01338">
    <property type="taxonomic scope" value="Archaea"/>
</dbReference>
<gene>
    <name evidence="8" type="ordered locus">Mlab_0863</name>
</gene>
<dbReference type="InterPro" id="IPR016102">
    <property type="entry name" value="Succinyl-CoA_synth-like"/>
</dbReference>
<dbReference type="FunFam" id="3.30.1490.20:FF:000020">
    <property type="entry name" value="Protein lysine acetyltransferase"/>
    <property type="match status" value="1"/>
</dbReference>
<evidence type="ECO:0000256" key="2">
    <source>
        <dbReference type="ARBA" id="ARBA00012957"/>
    </source>
</evidence>
<comment type="catalytic activity">
    <reaction evidence="1">
        <text>acetate + ATP + CoA = acetyl-CoA + ADP + phosphate</text>
        <dbReference type="Rhea" id="RHEA:15081"/>
        <dbReference type="ChEBI" id="CHEBI:30089"/>
        <dbReference type="ChEBI" id="CHEBI:30616"/>
        <dbReference type="ChEBI" id="CHEBI:43474"/>
        <dbReference type="ChEBI" id="CHEBI:57287"/>
        <dbReference type="ChEBI" id="CHEBI:57288"/>
        <dbReference type="ChEBI" id="CHEBI:456216"/>
        <dbReference type="EC" id="6.2.1.13"/>
    </reaction>
</comment>
<protein>
    <recommendedName>
        <fullName evidence="2">acetate--CoA ligase (ADP-forming)</fullName>
        <ecNumber evidence="2">6.2.1.13</ecNumber>
    </recommendedName>
</protein>
<reference evidence="8 9" key="1">
    <citation type="journal article" date="2009" name="Stand. Genomic Sci.">
        <title>Complete genome sequence of Methanocorpusculum labreanum type strain Z.</title>
        <authorList>
            <person name="Anderson I.J."/>
            <person name="Sieprawska-Lupa M."/>
            <person name="Goltsman E."/>
            <person name="Lapidus A."/>
            <person name="Copeland A."/>
            <person name="Glavina Del Rio T."/>
            <person name="Tice H."/>
            <person name="Dalin E."/>
            <person name="Barry K."/>
            <person name="Pitluck S."/>
            <person name="Hauser L."/>
            <person name="Land M."/>
            <person name="Lucas S."/>
            <person name="Richardson P."/>
            <person name="Whitman W.B."/>
            <person name="Kyrpides N.C."/>
        </authorList>
    </citation>
    <scope>NUCLEOTIDE SEQUENCE [LARGE SCALE GENOMIC DNA]</scope>
    <source>
        <strain evidence="9">ATCC 43576 / DSM 4855 / Z</strain>
    </source>
</reference>
<keyword evidence="3" id="KW-0436">Ligase</keyword>
<evidence type="ECO:0000256" key="5">
    <source>
        <dbReference type="ARBA" id="ARBA00022840"/>
    </source>
</evidence>
<evidence type="ECO:0000313" key="9">
    <source>
        <dbReference type="Proteomes" id="UP000000365"/>
    </source>
</evidence>
<dbReference type="SMART" id="SM00881">
    <property type="entry name" value="CoA_binding"/>
    <property type="match status" value="1"/>
</dbReference>
<dbReference type="SUPFAM" id="SSF51735">
    <property type="entry name" value="NAD(P)-binding Rossmann-fold domains"/>
    <property type="match status" value="1"/>
</dbReference>
<dbReference type="InterPro" id="IPR003781">
    <property type="entry name" value="CoA-bd"/>
</dbReference>
<dbReference type="PANTHER" id="PTHR43334">
    <property type="entry name" value="ACETATE--COA LIGASE [ADP-FORMING]"/>
    <property type="match status" value="1"/>
</dbReference>
<dbReference type="Proteomes" id="UP000000365">
    <property type="component" value="Chromosome"/>
</dbReference>
<dbReference type="SUPFAM" id="SSF56059">
    <property type="entry name" value="Glutathione synthetase ATP-binding domain-like"/>
    <property type="match status" value="1"/>
</dbReference>
<dbReference type="InterPro" id="IPR051538">
    <property type="entry name" value="Acyl-CoA_Synth/Transferase"/>
</dbReference>
<dbReference type="eggNOG" id="arCOG01340">
    <property type="taxonomic scope" value="Archaea"/>
</dbReference>
<dbReference type="InterPro" id="IPR036291">
    <property type="entry name" value="NAD(P)-bd_dom_sf"/>
</dbReference>
<dbReference type="GO" id="GO:0043758">
    <property type="term" value="F:acetate-CoA ligase (ADP-forming) activity"/>
    <property type="evidence" value="ECO:0007669"/>
    <property type="project" value="UniProtKB-EC"/>
</dbReference>
<dbReference type="InterPro" id="IPR043938">
    <property type="entry name" value="Ligase_CoA_dom"/>
</dbReference>
<dbReference type="GO" id="GO:0005524">
    <property type="term" value="F:ATP binding"/>
    <property type="evidence" value="ECO:0007669"/>
    <property type="project" value="UniProtKB-UniRule"/>
</dbReference>
<dbReference type="AlphaFoldDB" id="A2SRS8"/>
<dbReference type="HOGENOM" id="CLU_007415_2_2_2"/>
<dbReference type="EMBL" id="CP000559">
    <property type="protein sequence ID" value="ABN07034.1"/>
    <property type="molecule type" value="Genomic_DNA"/>
</dbReference>
<keyword evidence="5 6" id="KW-0067">ATP-binding</keyword>
<evidence type="ECO:0000256" key="6">
    <source>
        <dbReference type="PROSITE-ProRule" id="PRU00409"/>
    </source>
</evidence>
<evidence type="ECO:0000313" key="8">
    <source>
        <dbReference type="EMBL" id="ABN07034.1"/>
    </source>
</evidence>
<evidence type="ECO:0000259" key="7">
    <source>
        <dbReference type="PROSITE" id="PS50975"/>
    </source>
</evidence>
<proteinExistence type="predicted"/>
<dbReference type="Gene3D" id="3.40.50.720">
    <property type="entry name" value="NAD(P)-binding Rossmann-like Domain"/>
    <property type="match status" value="1"/>
</dbReference>
<dbReference type="InterPro" id="IPR013815">
    <property type="entry name" value="ATP_grasp_subdomain_1"/>
</dbReference>
<evidence type="ECO:0000256" key="1">
    <source>
        <dbReference type="ARBA" id="ARBA00001619"/>
    </source>
</evidence>
<dbReference type="Pfam" id="PF13380">
    <property type="entry name" value="CoA_binding_2"/>
    <property type="match status" value="1"/>
</dbReference>
<feature type="domain" description="ATP-grasp" evidence="7">
    <location>
        <begin position="35"/>
        <end position="71"/>
    </location>
</feature>
<dbReference type="Pfam" id="PF19045">
    <property type="entry name" value="Ligase_CoA_2"/>
    <property type="match status" value="1"/>
</dbReference>
<dbReference type="GO" id="GO:0046872">
    <property type="term" value="F:metal ion binding"/>
    <property type="evidence" value="ECO:0007669"/>
    <property type="project" value="InterPro"/>
</dbReference>
<keyword evidence="4 6" id="KW-0547">Nucleotide-binding</keyword>
<dbReference type="Pfam" id="PF13607">
    <property type="entry name" value="Succ_CoA_lig"/>
    <property type="match status" value="1"/>
</dbReference>
<dbReference type="Gene3D" id="3.30.1490.20">
    <property type="entry name" value="ATP-grasp fold, A domain"/>
    <property type="match status" value="1"/>
</dbReference>
<dbReference type="PROSITE" id="PS50975">
    <property type="entry name" value="ATP_GRASP"/>
    <property type="match status" value="1"/>
</dbReference>
<accession>A2SRS8</accession>
<dbReference type="Gene3D" id="3.30.470.20">
    <property type="entry name" value="ATP-grasp fold, B domain"/>
    <property type="match status" value="1"/>
</dbReference>
<dbReference type="Pfam" id="PF13549">
    <property type="entry name" value="ATP-grasp_5"/>
    <property type="match status" value="1"/>
</dbReference>
<sequence length="707" mass="77362">MYNSDLRGKPRKRDTYWSTDMTVKATTMLSEADGYDLLRQFNVPAPAFEIVQTPDDAAKAATKIGYPVVMKIVSPQIIHKSDAGGVIVGIKTDAEAKEAFNKIVTSAKAYDASAEIKGVIVEEMAKSGLELIIGGKIDPAFGRVLTFGLGGTLVEFYKDVGIRLLPCDDEDIRSLIHQIKAYTLIRGYRGQAPLDEEFLFQTLKNACDFFEKNVNVVEFDINPLRLYEKGGCAVDARVIVQDEPVELPAHYDPAKIVPLDYYKPRSVAVIGASDDPTKMGYAVFRNILQFPGKVYPVNNKRDEIQGVKCYPTLSDIPGHVDMVVITVPAQLVPAIMSECGLKGVKMAVVITAGFKEMDEDGRALETRMVEIAKNYGIRIVGPNCLGLILPPFKLDTTYVSTSPLPGDIAFISQSGAIVNAVVGISLSEGSEMGYSEVVSVGNQCDLDFLDYMSYAARDPHTKSIILYVEEIKNGVAFMEMAKEITQTKPIVAIKAGSSKRGQAAAASHTGSLSGSFDVYMEAFRKCGVVPVKTLPGAFQVAKALGDLKKPLTGRRAVVITNAGGFAVLSNDYAETWGIEIIDLPKHIIDELNTFLPPFWNKNNPIDLLGDATEARFRGVFDVLCKNEDLWDMAILVNFPNKVLAPDRVAQILIDNSKRTDNLLVGTFVGGDCLKPGVDLLKKNNILVFEELEFTYRALGHLSWTADR</sequence>
<name>A2SRS8_METLZ</name>
<dbReference type="STRING" id="410358.Mlab_0863"/>
<dbReference type="InterPro" id="IPR032875">
    <property type="entry name" value="Succ_CoA_lig_flav_dom"/>
</dbReference>
<dbReference type="SUPFAM" id="SSF52210">
    <property type="entry name" value="Succinyl-CoA synthetase domains"/>
    <property type="match status" value="2"/>
</dbReference>
<dbReference type="InterPro" id="IPR011761">
    <property type="entry name" value="ATP-grasp"/>
</dbReference>
<evidence type="ECO:0000256" key="3">
    <source>
        <dbReference type="ARBA" id="ARBA00022598"/>
    </source>
</evidence>